<dbReference type="PANTHER" id="PTHR40375">
    <property type="entry name" value="SPORULATION-SPECIFIC PROTEIN 22"/>
    <property type="match status" value="1"/>
</dbReference>
<dbReference type="GO" id="GO:0051321">
    <property type="term" value="P:meiotic cell cycle"/>
    <property type="evidence" value="ECO:0007669"/>
    <property type="project" value="UniProtKB-KW"/>
</dbReference>
<name>A0AAX6MS12_9PEZI</name>
<dbReference type="PANTHER" id="PTHR40375:SF2">
    <property type="entry name" value="SPORULATION-SPECIFIC PROTEIN 22"/>
    <property type="match status" value="1"/>
</dbReference>
<dbReference type="AlphaFoldDB" id="A0AAX6MS12"/>
<evidence type="ECO:0000313" key="3">
    <source>
        <dbReference type="EMBL" id="KAK6955428.1"/>
    </source>
</evidence>
<evidence type="ECO:0000256" key="1">
    <source>
        <dbReference type="ARBA" id="ARBA00023254"/>
    </source>
</evidence>
<comment type="caution">
    <text evidence="3">The sequence shown here is derived from an EMBL/GenBank/DDBJ whole genome shotgun (WGS) entry which is preliminary data.</text>
</comment>
<protein>
    <recommendedName>
        <fullName evidence="5">Protein ZIP4 homolog</fullName>
    </recommendedName>
</protein>
<sequence length="830" mass="94223">MDASANSSHSARDKPFSHDLRKHLPSKNDEYVPHSQIDELENQINAIKSYSLKSPGSHRHAQLDSAGTDLWNWCVQVKREDGSEMSSARRRFLTFARVFSFLILALAQWGDHNAPGDLLRLEKLAIKTGRSCIDGELKFALMALQKAAEYNGLLQGLQAKLPVEEFDACKKLEVEYFTLRIVLAWKEDRLDVADHLYEKVQDFKHTANPASAENFADSFFEIGKDLAAKKNFSLAVKWLERAHEFINNQDLEQLSREVVELRLTISQALIRAYLNLNTAESFKSAENHVCYVESELGDKLVVLLLRLELLLSSPAEVFDSNAYAAVLRRMIRSLEISESSFNLMVHHIRKLDDKSPSLASSVLGEFITLRVLPTQQGSWIERAIVLWVQMATARRDTYETIQELGTVFDNIAAKLETPLSAAAVLAIQILIWKKVDAAFNEEALDITEKWCHAAIHPALRHSGPANTAKITRKLMCCALQRNNLEDAAEIFRSMNESTRREPMTLYLAYKLALRGGDREMASNCLRHIAEASSKDPQYLYACCIDAQEANDKICATEALKHLIKNSEYSSSDAIHLPALLRVVIRLEISLLNEKDEDDADRNLVIDDICQVFEEVVPAIQRDPRNSDGDKIFTVEELDWFGKNTYNLAVKNVSIWQPRQSIRIFQCCLSIISQYPSDIPTQAAEDLSLRAMFCHFLMATVHIALARAEDDIEIQLQDYLLMRNHVKDFDKGLEARLDTLDEVSKIDLQMKLSTLLVFDFEGASKRPIPPLEVEWFTATAFNHGVDLYGINEDELSKQWIAHALTLAHYHEDGGDMERELQKRQISLKFDS</sequence>
<evidence type="ECO:0000313" key="4">
    <source>
        <dbReference type="Proteomes" id="UP001369815"/>
    </source>
</evidence>
<dbReference type="GO" id="GO:0090173">
    <property type="term" value="P:regulation of synaptonemal complex assembly"/>
    <property type="evidence" value="ECO:0007669"/>
    <property type="project" value="InterPro"/>
</dbReference>
<accession>A0AAX6MS12</accession>
<keyword evidence="1" id="KW-0469">Meiosis</keyword>
<reference evidence="3 4" key="1">
    <citation type="journal article" date="2024" name="Front Chem Biol">
        <title>Unveiling the potential of Daldinia eschscholtzii MFLUCC 19-0629 through bioactivity and bioinformatics studies for enhanced sustainable agriculture production.</title>
        <authorList>
            <person name="Brooks S."/>
            <person name="Weaver J.A."/>
            <person name="Klomchit A."/>
            <person name="Alharthi S.A."/>
            <person name="Onlamun T."/>
            <person name="Nurani R."/>
            <person name="Vong T.K."/>
            <person name="Alberti F."/>
            <person name="Greco C."/>
        </authorList>
    </citation>
    <scope>NUCLEOTIDE SEQUENCE [LARGE SCALE GENOMIC DNA]</scope>
    <source>
        <strain evidence="3">MFLUCC 19-0629</strain>
    </source>
</reference>
<dbReference type="InterPro" id="IPR013940">
    <property type="entry name" value="Spo22/ZIP4/TEX11"/>
</dbReference>
<dbReference type="InterPro" id="IPR039057">
    <property type="entry name" value="Spo22/ZIP4"/>
</dbReference>
<evidence type="ECO:0000256" key="2">
    <source>
        <dbReference type="SAM" id="MobiDB-lite"/>
    </source>
</evidence>
<proteinExistence type="predicted"/>
<keyword evidence="4" id="KW-1185">Reference proteome</keyword>
<feature type="compositionally biased region" description="Basic and acidic residues" evidence="2">
    <location>
        <begin position="10"/>
        <end position="19"/>
    </location>
</feature>
<dbReference type="Pfam" id="PF08631">
    <property type="entry name" value="SPO22"/>
    <property type="match status" value="1"/>
</dbReference>
<dbReference type="EMBL" id="JBANMG010000003">
    <property type="protein sequence ID" value="KAK6955428.1"/>
    <property type="molecule type" value="Genomic_DNA"/>
</dbReference>
<gene>
    <name evidence="3" type="ORF">Daesc_003065</name>
</gene>
<feature type="region of interest" description="Disordered" evidence="2">
    <location>
        <begin position="1"/>
        <end position="28"/>
    </location>
</feature>
<organism evidence="3 4">
    <name type="scientific">Daldinia eschscholtzii</name>
    <dbReference type="NCBI Taxonomy" id="292717"/>
    <lineage>
        <taxon>Eukaryota</taxon>
        <taxon>Fungi</taxon>
        <taxon>Dikarya</taxon>
        <taxon>Ascomycota</taxon>
        <taxon>Pezizomycotina</taxon>
        <taxon>Sordariomycetes</taxon>
        <taxon>Xylariomycetidae</taxon>
        <taxon>Xylariales</taxon>
        <taxon>Hypoxylaceae</taxon>
        <taxon>Daldinia</taxon>
    </lineage>
</organism>
<evidence type="ECO:0008006" key="5">
    <source>
        <dbReference type="Google" id="ProtNLM"/>
    </source>
</evidence>
<dbReference type="Proteomes" id="UP001369815">
    <property type="component" value="Unassembled WGS sequence"/>
</dbReference>